<sequence length="121" mass="13453">MNRKPPKIIVNFSSLVLLMVAGKQTCLRTRRLPGLGLHGVPGTETAKSTDCVTEILIAFIVQGLILSGYSAAACTLDYLINIQSKVACYRSRYMDPFLTDTVETILENQSYDLKEQIDRLL</sequence>
<dbReference type="Proteomes" id="UP001174934">
    <property type="component" value="Unassembled WGS sequence"/>
</dbReference>
<protein>
    <submittedName>
        <fullName evidence="1">Uncharacterized protein</fullName>
    </submittedName>
</protein>
<dbReference type="AlphaFoldDB" id="A0AA39X7A8"/>
<name>A0AA39X7A8_9PEZI</name>
<accession>A0AA39X7A8</accession>
<gene>
    <name evidence="1" type="ORF">B0T17DRAFT_160442</name>
</gene>
<dbReference type="EMBL" id="JAULSR010000002">
    <property type="protein sequence ID" value="KAK0628634.1"/>
    <property type="molecule type" value="Genomic_DNA"/>
</dbReference>
<organism evidence="1 2">
    <name type="scientific">Bombardia bombarda</name>
    <dbReference type="NCBI Taxonomy" id="252184"/>
    <lineage>
        <taxon>Eukaryota</taxon>
        <taxon>Fungi</taxon>
        <taxon>Dikarya</taxon>
        <taxon>Ascomycota</taxon>
        <taxon>Pezizomycotina</taxon>
        <taxon>Sordariomycetes</taxon>
        <taxon>Sordariomycetidae</taxon>
        <taxon>Sordariales</taxon>
        <taxon>Lasiosphaeriaceae</taxon>
        <taxon>Bombardia</taxon>
    </lineage>
</organism>
<evidence type="ECO:0000313" key="1">
    <source>
        <dbReference type="EMBL" id="KAK0628634.1"/>
    </source>
</evidence>
<evidence type="ECO:0000313" key="2">
    <source>
        <dbReference type="Proteomes" id="UP001174934"/>
    </source>
</evidence>
<keyword evidence="2" id="KW-1185">Reference proteome</keyword>
<comment type="caution">
    <text evidence="1">The sequence shown here is derived from an EMBL/GenBank/DDBJ whole genome shotgun (WGS) entry which is preliminary data.</text>
</comment>
<proteinExistence type="predicted"/>
<reference evidence="1" key="1">
    <citation type="submission" date="2023-06" db="EMBL/GenBank/DDBJ databases">
        <title>Genome-scale phylogeny and comparative genomics of the fungal order Sordariales.</title>
        <authorList>
            <consortium name="Lawrence Berkeley National Laboratory"/>
            <person name="Hensen N."/>
            <person name="Bonometti L."/>
            <person name="Westerberg I."/>
            <person name="Brannstrom I.O."/>
            <person name="Guillou S."/>
            <person name="Cros-Aarteil S."/>
            <person name="Calhoun S."/>
            <person name="Haridas S."/>
            <person name="Kuo A."/>
            <person name="Mondo S."/>
            <person name="Pangilinan J."/>
            <person name="Riley R."/>
            <person name="LaButti K."/>
            <person name="Andreopoulos B."/>
            <person name="Lipzen A."/>
            <person name="Chen C."/>
            <person name="Yanf M."/>
            <person name="Daum C."/>
            <person name="Ng V."/>
            <person name="Clum A."/>
            <person name="Steindorff A."/>
            <person name="Ohm R."/>
            <person name="Martin F."/>
            <person name="Silar P."/>
            <person name="Natvig D."/>
            <person name="Lalanne C."/>
            <person name="Gautier V."/>
            <person name="Ament-velasquez S.L."/>
            <person name="Kruys A."/>
            <person name="Hutchinson M.I."/>
            <person name="Powell A.J."/>
            <person name="Barry K."/>
            <person name="Miller A.N."/>
            <person name="Grigoriev I.V."/>
            <person name="Debuchy R."/>
            <person name="Gladieux P."/>
            <person name="Thoren M.H."/>
            <person name="Johannesson H."/>
        </authorList>
    </citation>
    <scope>NUCLEOTIDE SEQUENCE</scope>
    <source>
        <strain evidence="1">SMH3391-2</strain>
    </source>
</reference>